<sequence length="685" mass="75573">MTHTSTSSATSQQLLWTPKDPAQTNTHTFRRFVNAKRRLSLETYDELHAWSVDDIESFWSDVWEYTGTVFSKPYSQVLEQGKTMDEIPKWFIGAKLNYTENVFAAVADSQRTAIHSVGEGRTLKSLSFGQLRDQVRLCASAMRKMGLVAGDRVAGYVPNITEVVIAFLAAASIGAIWSSTSTDFGSTAVLDRFVQIEPKLLFSTDATGYNGKVHSHAEKLAAVAEQLPSVQRLIVIPFSDSDAGDDLSARLPNACTWADFMATGDSNARLEFEQLPFEHPLFILFSSGTTGKPKCLVHSAGGLLLQHRKEHQITQDLTPDDILLYYTTTGWMMWNWLVGALSVGTAIVLYEGSPFKPAASTLWSLVDSLKITAFGTSAKYIQTLEDIDYRPKKHHHLSTLKAIYSTASPLKPNSFDFVYEHIKADVCLSSITGGTDICSLFCGANTALPVFRGEVQTRGLGMAVECWIGENQPALGQSGDMVCVKPFPCMPVFFWGDKDNQRYRSAYFDYYAHVWYHGDFMIIDKATGGVHMLGRSDGTLNPAGVRFGSAELYNIVDTYPEVADSLVVGQRQGVDERVLMFLQMAEGYAMSADIVKRISAHIRSQLSPRHVPALILQATGGIPYTVNGKKVEIAVKKLVSDLYRVAQESGADVALTTVTPDEKTTSTLANPESLLQYYSMPELLK</sequence>
<evidence type="ECO:0000313" key="1">
    <source>
        <dbReference type="EMBL" id="KAJ1895833.1"/>
    </source>
</evidence>
<dbReference type="Proteomes" id="UP001150581">
    <property type="component" value="Unassembled WGS sequence"/>
</dbReference>
<organism evidence="1 2">
    <name type="scientific">Kickxella alabastrina</name>
    <dbReference type="NCBI Taxonomy" id="61397"/>
    <lineage>
        <taxon>Eukaryota</taxon>
        <taxon>Fungi</taxon>
        <taxon>Fungi incertae sedis</taxon>
        <taxon>Zoopagomycota</taxon>
        <taxon>Kickxellomycotina</taxon>
        <taxon>Kickxellomycetes</taxon>
        <taxon>Kickxellales</taxon>
        <taxon>Kickxellaceae</taxon>
        <taxon>Kickxella</taxon>
    </lineage>
</organism>
<evidence type="ECO:0000313" key="2">
    <source>
        <dbReference type="Proteomes" id="UP001150581"/>
    </source>
</evidence>
<protein>
    <submittedName>
        <fullName evidence="1">Uncharacterized protein</fullName>
    </submittedName>
</protein>
<dbReference type="EMBL" id="JANBPG010000518">
    <property type="protein sequence ID" value="KAJ1895833.1"/>
    <property type="molecule type" value="Genomic_DNA"/>
</dbReference>
<keyword evidence="2" id="KW-1185">Reference proteome</keyword>
<reference evidence="1" key="1">
    <citation type="submission" date="2022-07" db="EMBL/GenBank/DDBJ databases">
        <title>Phylogenomic reconstructions and comparative analyses of Kickxellomycotina fungi.</title>
        <authorList>
            <person name="Reynolds N.K."/>
            <person name="Stajich J.E."/>
            <person name="Barry K."/>
            <person name="Grigoriev I.V."/>
            <person name="Crous P."/>
            <person name="Smith M.E."/>
        </authorList>
    </citation>
    <scope>NUCLEOTIDE SEQUENCE</scope>
    <source>
        <strain evidence="1">Benny 63K</strain>
    </source>
</reference>
<name>A0ACC1ILG9_9FUNG</name>
<gene>
    <name evidence="1" type="ORF">LPJ66_004350</name>
</gene>
<accession>A0ACC1ILG9</accession>
<proteinExistence type="predicted"/>
<comment type="caution">
    <text evidence="1">The sequence shown here is derived from an EMBL/GenBank/DDBJ whole genome shotgun (WGS) entry which is preliminary data.</text>
</comment>